<reference evidence="7 8" key="1">
    <citation type="submission" date="2021-03" db="EMBL/GenBank/DDBJ databases">
        <title>Fibrella sp. HMF5036 genome sequencing and assembly.</title>
        <authorList>
            <person name="Kang H."/>
            <person name="Kim H."/>
            <person name="Bae S."/>
            <person name="Joh K."/>
        </authorList>
    </citation>
    <scope>NUCLEOTIDE SEQUENCE [LARGE SCALE GENOMIC DNA]</scope>
    <source>
        <strain evidence="7 8">HMF5036</strain>
    </source>
</reference>
<evidence type="ECO:0000256" key="3">
    <source>
        <dbReference type="ARBA" id="ARBA00022553"/>
    </source>
</evidence>
<sequence>MRWLFFGIWTVLWITAQTALVGFADAQPSQPPASTARQRSNLNPDVRQLHEAVQQNLGGASIQTADSLLQAARRLADQAGQVVVLSQLAALYAEQDQDQTAGDLAAQATRLGGQLQLVSEAGWAMANLGRLQRQYKQRSVLFGPVFSALGMAMGQGTVTLWRERGSRTDSGYVRQRGLGKSVYPNGLVDGVLMPPLPAFAGQDGERGAGYRSGGFPGRIRAHFTDQWLDSLISASLNGSTLGKQLNAKKQLRDASQQLSTNFAQKGDYAKAYNYFLQYTAYKDSLTAEVTAHQLALLQYKQTNQKKEAQIKLLTQERLLRDQEADRQRQLLAALGGWVVLLLVAAVLLVRANRARKHTNQQLSDQKQALEETLSELKATQNQLIQSEKMASLGELTAGIAHEIQNPLNFVNNFAEVSTELVSELSEEVRRPDRDGELETELLTDLGQNLAKITHHGSRASAIVRGMLEHSRSMVGEKQPTDLNKLSHEYLKLAYHAMRIKEPTFEATLQTDLDADLGPVALVEQEFGRVLLNLFNNAFYALCKQQQLARPTYQPTLLVTTKQVAKAVVLTIRDNGTGMSAGVQSKVFQPFFTTKPTGEGTGLGLSLSYDIITKGYGGTLTVDSEEGQFTEFTITVNSD</sequence>
<evidence type="ECO:0000313" key="8">
    <source>
        <dbReference type="Proteomes" id="UP000664795"/>
    </source>
</evidence>
<dbReference type="PANTHER" id="PTHR43065:SF42">
    <property type="entry name" value="TWO-COMPONENT SENSOR PPRA"/>
    <property type="match status" value="1"/>
</dbReference>
<dbReference type="SUPFAM" id="SSF55874">
    <property type="entry name" value="ATPase domain of HSP90 chaperone/DNA topoisomerase II/histidine kinase"/>
    <property type="match status" value="1"/>
</dbReference>
<comment type="caution">
    <text evidence="7">The sequence shown here is derived from an EMBL/GenBank/DDBJ whole genome shotgun (WGS) entry which is preliminary data.</text>
</comment>
<dbReference type="EMBL" id="JAFMYU010000020">
    <property type="protein sequence ID" value="MBO0933493.1"/>
    <property type="molecule type" value="Genomic_DNA"/>
</dbReference>
<dbReference type="InterPro" id="IPR036097">
    <property type="entry name" value="HisK_dim/P_sf"/>
</dbReference>
<dbReference type="SUPFAM" id="SSF47384">
    <property type="entry name" value="Homodimeric domain of signal transducing histidine kinase"/>
    <property type="match status" value="1"/>
</dbReference>
<keyword evidence="3" id="KW-0597">Phosphoprotein</keyword>
<dbReference type="InterPro" id="IPR004358">
    <property type="entry name" value="Sig_transdc_His_kin-like_C"/>
</dbReference>
<dbReference type="InterPro" id="IPR003594">
    <property type="entry name" value="HATPase_dom"/>
</dbReference>
<evidence type="ECO:0000259" key="6">
    <source>
        <dbReference type="PROSITE" id="PS50109"/>
    </source>
</evidence>
<evidence type="ECO:0000256" key="4">
    <source>
        <dbReference type="SAM" id="Coils"/>
    </source>
</evidence>
<protein>
    <recommendedName>
        <fullName evidence="2">histidine kinase</fullName>
        <ecNumber evidence="2">2.7.13.3</ecNumber>
    </recommendedName>
</protein>
<dbReference type="Pfam" id="PF02518">
    <property type="entry name" value="HATPase_c"/>
    <property type="match status" value="1"/>
</dbReference>
<evidence type="ECO:0000313" key="7">
    <source>
        <dbReference type="EMBL" id="MBO0933493.1"/>
    </source>
</evidence>
<dbReference type="InterPro" id="IPR036890">
    <property type="entry name" value="HATPase_C_sf"/>
</dbReference>
<name>A0A939G940_9BACT</name>
<feature type="coiled-coil region" evidence="4">
    <location>
        <begin position="296"/>
        <end position="325"/>
    </location>
</feature>
<proteinExistence type="predicted"/>
<keyword evidence="5" id="KW-0472">Membrane</keyword>
<dbReference type="SMART" id="SM00387">
    <property type="entry name" value="HATPase_c"/>
    <property type="match status" value="1"/>
</dbReference>
<keyword evidence="5" id="KW-1133">Transmembrane helix</keyword>
<dbReference type="PANTHER" id="PTHR43065">
    <property type="entry name" value="SENSOR HISTIDINE KINASE"/>
    <property type="match status" value="1"/>
</dbReference>
<accession>A0A939G940</accession>
<dbReference type="CDD" id="cd00082">
    <property type="entry name" value="HisKA"/>
    <property type="match status" value="1"/>
</dbReference>
<dbReference type="InterPro" id="IPR003661">
    <property type="entry name" value="HisK_dim/P_dom"/>
</dbReference>
<evidence type="ECO:0000256" key="5">
    <source>
        <dbReference type="SAM" id="Phobius"/>
    </source>
</evidence>
<dbReference type="RefSeq" id="WP_207337460.1">
    <property type="nucleotide sequence ID" value="NZ_JAFMYU010000020.1"/>
</dbReference>
<dbReference type="Pfam" id="PF00512">
    <property type="entry name" value="HisKA"/>
    <property type="match status" value="1"/>
</dbReference>
<dbReference type="AlphaFoldDB" id="A0A939G940"/>
<dbReference type="PROSITE" id="PS50109">
    <property type="entry name" value="HIS_KIN"/>
    <property type="match status" value="1"/>
</dbReference>
<keyword evidence="4" id="KW-0175">Coiled coil</keyword>
<feature type="domain" description="Histidine kinase" evidence="6">
    <location>
        <begin position="398"/>
        <end position="638"/>
    </location>
</feature>
<evidence type="ECO:0000256" key="2">
    <source>
        <dbReference type="ARBA" id="ARBA00012438"/>
    </source>
</evidence>
<dbReference type="Gene3D" id="1.10.287.130">
    <property type="match status" value="1"/>
</dbReference>
<comment type="catalytic activity">
    <reaction evidence="1">
        <text>ATP + protein L-histidine = ADP + protein N-phospho-L-histidine.</text>
        <dbReference type="EC" id="2.7.13.3"/>
    </reaction>
</comment>
<feature type="coiled-coil region" evidence="4">
    <location>
        <begin position="355"/>
        <end position="389"/>
    </location>
</feature>
<keyword evidence="5" id="KW-0812">Transmembrane</keyword>
<dbReference type="PRINTS" id="PR00344">
    <property type="entry name" value="BCTRLSENSOR"/>
</dbReference>
<dbReference type="SMART" id="SM00388">
    <property type="entry name" value="HisKA"/>
    <property type="match status" value="1"/>
</dbReference>
<dbReference type="GO" id="GO:0000155">
    <property type="term" value="F:phosphorelay sensor kinase activity"/>
    <property type="evidence" value="ECO:0007669"/>
    <property type="project" value="InterPro"/>
</dbReference>
<gene>
    <name evidence="7" type="ORF">J2I48_20955</name>
</gene>
<organism evidence="7 8">
    <name type="scientific">Fibrella aquatilis</name>
    <dbReference type="NCBI Taxonomy" id="2817059"/>
    <lineage>
        <taxon>Bacteria</taxon>
        <taxon>Pseudomonadati</taxon>
        <taxon>Bacteroidota</taxon>
        <taxon>Cytophagia</taxon>
        <taxon>Cytophagales</taxon>
        <taxon>Spirosomataceae</taxon>
        <taxon>Fibrella</taxon>
    </lineage>
</organism>
<dbReference type="EC" id="2.7.13.3" evidence="2"/>
<keyword evidence="8" id="KW-1185">Reference proteome</keyword>
<feature type="transmembrane region" description="Helical" evidence="5">
    <location>
        <begin position="330"/>
        <end position="349"/>
    </location>
</feature>
<evidence type="ECO:0000256" key="1">
    <source>
        <dbReference type="ARBA" id="ARBA00000085"/>
    </source>
</evidence>
<dbReference type="Proteomes" id="UP000664795">
    <property type="component" value="Unassembled WGS sequence"/>
</dbReference>
<dbReference type="Gene3D" id="3.30.565.10">
    <property type="entry name" value="Histidine kinase-like ATPase, C-terminal domain"/>
    <property type="match status" value="1"/>
</dbReference>
<dbReference type="InterPro" id="IPR005467">
    <property type="entry name" value="His_kinase_dom"/>
</dbReference>